<protein>
    <submittedName>
        <fullName evidence="2">Uncharacterized protein</fullName>
    </submittedName>
</protein>
<gene>
    <name evidence="2" type="ORF">chiPu_0003228</name>
</gene>
<dbReference type="OrthoDB" id="8956736at2759"/>
<comment type="caution">
    <text evidence="2">The sequence shown here is derived from an EMBL/GenBank/DDBJ whole genome shotgun (WGS) entry which is preliminary data.</text>
</comment>
<accession>A0A401S374</accession>
<organism evidence="2 3">
    <name type="scientific">Chiloscyllium punctatum</name>
    <name type="common">Brownbanded bambooshark</name>
    <name type="synonym">Hemiscyllium punctatum</name>
    <dbReference type="NCBI Taxonomy" id="137246"/>
    <lineage>
        <taxon>Eukaryota</taxon>
        <taxon>Metazoa</taxon>
        <taxon>Chordata</taxon>
        <taxon>Craniata</taxon>
        <taxon>Vertebrata</taxon>
        <taxon>Chondrichthyes</taxon>
        <taxon>Elasmobranchii</taxon>
        <taxon>Galeomorphii</taxon>
        <taxon>Galeoidea</taxon>
        <taxon>Orectolobiformes</taxon>
        <taxon>Hemiscylliidae</taxon>
        <taxon>Chiloscyllium</taxon>
    </lineage>
</organism>
<evidence type="ECO:0000313" key="2">
    <source>
        <dbReference type="EMBL" id="GCC24826.1"/>
    </source>
</evidence>
<feature type="region of interest" description="Disordered" evidence="1">
    <location>
        <begin position="66"/>
        <end position="89"/>
    </location>
</feature>
<evidence type="ECO:0000313" key="3">
    <source>
        <dbReference type="Proteomes" id="UP000287033"/>
    </source>
</evidence>
<keyword evidence="3" id="KW-1185">Reference proteome</keyword>
<dbReference type="EMBL" id="BEZZ01000068">
    <property type="protein sequence ID" value="GCC24826.1"/>
    <property type="molecule type" value="Genomic_DNA"/>
</dbReference>
<reference evidence="2 3" key="1">
    <citation type="journal article" date="2018" name="Nat. Ecol. Evol.">
        <title>Shark genomes provide insights into elasmobranch evolution and the origin of vertebrates.</title>
        <authorList>
            <person name="Hara Y"/>
            <person name="Yamaguchi K"/>
            <person name="Onimaru K"/>
            <person name="Kadota M"/>
            <person name="Koyanagi M"/>
            <person name="Keeley SD"/>
            <person name="Tatsumi K"/>
            <person name="Tanaka K"/>
            <person name="Motone F"/>
            <person name="Kageyama Y"/>
            <person name="Nozu R"/>
            <person name="Adachi N"/>
            <person name="Nishimura O"/>
            <person name="Nakagawa R"/>
            <person name="Tanegashima C"/>
            <person name="Kiyatake I"/>
            <person name="Matsumoto R"/>
            <person name="Murakumo K"/>
            <person name="Nishida K"/>
            <person name="Terakita A"/>
            <person name="Kuratani S"/>
            <person name="Sato K"/>
            <person name="Hyodo S Kuraku.S."/>
        </authorList>
    </citation>
    <scope>NUCLEOTIDE SEQUENCE [LARGE SCALE GENOMIC DNA]</scope>
</reference>
<dbReference type="Proteomes" id="UP000287033">
    <property type="component" value="Unassembled WGS sequence"/>
</dbReference>
<dbReference type="AlphaFoldDB" id="A0A401S374"/>
<evidence type="ECO:0000256" key="1">
    <source>
        <dbReference type="SAM" id="MobiDB-lite"/>
    </source>
</evidence>
<proteinExistence type="predicted"/>
<sequence>MLFRNAVITGMPKEIKDAMECNPDILGCSAEQWEKHLTHHMKRYRTKQEEDKQSNESAQVHLKLQLDEARKKAHDIKKASQKTTNQMVQ</sequence>
<name>A0A401S374_CHIPU</name>